<sequence length="213" mass="22385">MQSESSAVPADGSFSKVSPVRTADDLPSAAAAVGAVHNHSISAPPTVEERPAHTDPPATSAPDEAAGSLTELLARVERATTRFQHAAAGASLRRMSSISLYSQGGNPSTLLTLGVLCLALGQAGMVASMLKWLLSFQNIMTLVGLMCLALTASSSLNRVFNMFALQVEAIGLGIPKLPVMAEEISQMLVQIKLMRQDLQLMRSKVSWLPGAST</sequence>
<dbReference type="EMBL" id="JALJOQ010000161">
    <property type="protein sequence ID" value="KAK9792667.1"/>
    <property type="molecule type" value="Genomic_DNA"/>
</dbReference>
<accession>A0AAW1NS26</accession>
<name>A0AAW1NS26_9CHLO</name>
<evidence type="ECO:0000313" key="3">
    <source>
        <dbReference type="EMBL" id="KAK9792667.1"/>
    </source>
</evidence>
<evidence type="ECO:0000256" key="1">
    <source>
        <dbReference type="SAM" id="MobiDB-lite"/>
    </source>
</evidence>
<keyword evidence="2" id="KW-0812">Transmembrane</keyword>
<comment type="caution">
    <text evidence="3">The sequence shown here is derived from an EMBL/GenBank/DDBJ whole genome shotgun (WGS) entry which is preliminary data.</text>
</comment>
<dbReference type="AlphaFoldDB" id="A0AAW1NS26"/>
<feature type="transmembrane region" description="Helical" evidence="2">
    <location>
        <begin position="110"/>
        <end position="130"/>
    </location>
</feature>
<organism evidence="3 4">
    <name type="scientific">Symbiochloris irregularis</name>
    <dbReference type="NCBI Taxonomy" id="706552"/>
    <lineage>
        <taxon>Eukaryota</taxon>
        <taxon>Viridiplantae</taxon>
        <taxon>Chlorophyta</taxon>
        <taxon>core chlorophytes</taxon>
        <taxon>Trebouxiophyceae</taxon>
        <taxon>Trebouxiales</taxon>
        <taxon>Trebouxiaceae</taxon>
        <taxon>Symbiochloris</taxon>
    </lineage>
</organism>
<evidence type="ECO:0000313" key="4">
    <source>
        <dbReference type="Proteomes" id="UP001465755"/>
    </source>
</evidence>
<proteinExistence type="predicted"/>
<feature type="region of interest" description="Disordered" evidence="1">
    <location>
        <begin position="1"/>
        <end position="66"/>
    </location>
</feature>
<gene>
    <name evidence="3" type="ORF">WJX73_004541</name>
</gene>
<keyword evidence="4" id="KW-1185">Reference proteome</keyword>
<evidence type="ECO:0000256" key="2">
    <source>
        <dbReference type="SAM" id="Phobius"/>
    </source>
</evidence>
<feature type="transmembrane region" description="Helical" evidence="2">
    <location>
        <begin position="136"/>
        <end position="156"/>
    </location>
</feature>
<keyword evidence="2" id="KW-0472">Membrane</keyword>
<reference evidence="3 4" key="1">
    <citation type="journal article" date="2024" name="Nat. Commun.">
        <title>Phylogenomics reveals the evolutionary origins of lichenization in chlorophyte algae.</title>
        <authorList>
            <person name="Puginier C."/>
            <person name="Libourel C."/>
            <person name="Otte J."/>
            <person name="Skaloud P."/>
            <person name="Haon M."/>
            <person name="Grisel S."/>
            <person name="Petersen M."/>
            <person name="Berrin J.G."/>
            <person name="Delaux P.M."/>
            <person name="Dal Grande F."/>
            <person name="Keller J."/>
        </authorList>
    </citation>
    <scope>NUCLEOTIDE SEQUENCE [LARGE SCALE GENOMIC DNA]</scope>
    <source>
        <strain evidence="3 4">SAG 2036</strain>
    </source>
</reference>
<keyword evidence="2" id="KW-1133">Transmembrane helix</keyword>
<protein>
    <submittedName>
        <fullName evidence="3">Uncharacterized protein</fullName>
    </submittedName>
</protein>
<dbReference type="Proteomes" id="UP001465755">
    <property type="component" value="Unassembled WGS sequence"/>
</dbReference>